<evidence type="ECO:0000313" key="2">
    <source>
        <dbReference type="EMBL" id="RDB20402.1"/>
    </source>
</evidence>
<feature type="region of interest" description="Disordered" evidence="1">
    <location>
        <begin position="1"/>
        <end position="66"/>
    </location>
</feature>
<evidence type="ECO:0008006" key="4">
    <source>
        <dbReference type="Google" id="ProtNLM"/>
    </source>
</evidence>
<organism evidence="2 3">
    <name type="scientific">Hypsizygus marmoreus</name>
    <name type="common">White beech mushroom</name>
    <name type="synonym">Agaricus marmoreus</name>
    <dbReference type="NCBI Taxonomy" id="39966"/>
    <lineage>
        <taxon>Eukaryota</taxon>
        <taxon>Fungi</taxon>
        <taxon>Dikarya</taxon>
        <taxon>Basidiomycota</taxon>
        <taxon>Agaricomycotina</taxon>
        <taxon>Agaricomycetes</taxon>
        <taxon>Agaricomycetidae</taxon>
        <taxon>Agaricales</taxon>
        <taxon>Tricholomatineae</taxon>
        <taxon>Lyophyllaceae</taxon>
        <taxon>Hypsizygus</taxon>
    </lineage>
</organism>
<protein>
    <recommendedName>
        <fullName evidence="4">JmjC domain-containing protein</fullName>
    </recommendedName>
</protein>
<dbReference type="OrthoDB" id="2635829at2759"/>
<reference evidence="2" key="1">
    <citation type="submission" date="2018-04" db="EMBL/GenBank/DDBJ databases">
        <title>Whole genome sequencing of Hypsizygus marmoreus.</title>
        <authorList>
            <person name="Choi I.-G."/>
            <person name="Min B."/>
            <person name="Kim J.-G."/>
            <person name="Kim S."/>
            <person name="Oh Y.-L."/>
            <person name="Kong W.-S."/>
            <person name="Park H."/>
            <person name="Jeong J."/>
            <person name="Song E.-S."/>
        </authorList>
    </citation>
    <scope>NUCLEOTIDE SEQUENCE [LARGE SCALE GENOMIC DNA]</scope>
    <source>
        <strain evidence="2">51987-8</strain>
    </source>
</reference>
<feature type="region of interest" description="Disordered" evidence="1">
    <location>
        <begin position="830"/>
        <end position="874"/>
    </location>
</feature>
<name>A0A369JGG7_HYPMA</name>
<evidence type="ECO:0000256" key="1">
    <source>
        <dbReference type="SAM" id="MobiDB-lite"/>
    </source>
</evidence>
<proteinExistence type="predicted"/>
<evidence type="ECO:0000313" key="3">
    <source>
        <dbReference type="Proteomes" id="UP000076154"/>
    </source>
</evidence>
<feature type="compositionally biased region" description="Low complexity" evidence="1">
    <location>
        <begin position="39"/>
        <end position="48"/>
    </location>
</feature>
<feature type="compositionally biased region" description="Polar residues" evidence="1">
    <location>
        <begin position="861"/>
        <end position="874"/>
    </location>
</feature>
<dbReference type="InParanoid" id="A0A369JGG7"/>
<feature type="compositionally biased region" description="Basic and acidic residues" evidence="1">
    <location>
        <begin position="840"/>
        <end position="860"/>
    </location>
</feature>
<gene>
    <name evidence="2" type="ORF">Hypma_012542</name>
</gene>
<sequence>MKWKQVDALGKTIPPPPGTQAANKSARNQRQYAKRKQAKQASRQAKNACIDTQSTPSSSSSSSSLVPGELIFNHSQTFPSSTSVLGACEPSYEGTVSQPVTLTGENNTQTTARDQCSLEFQGTVNAMEVTSFTRDAEINAAPGGSILQTPVHEQPDLRDGGQMGENVRNRRVDTNQPWVVPRGGTEYVVPLSPELRIHVDIAISDSSAAEEIVEAPVSGGVSSLIRSILEETASSGPAAGEIEAFDIHTAPLETEPSALDDLYNLTTTTDGNLENEAGRLTRAPRSTRSKASVSRKKDFVTGVKGYEISDNAEVIEWQGGAKTVVPFIPDAHDSTKNCIPCDAKSVKSFAKRPVSTESPFIKHIDCSDVSLKHKLLSECQSQLAKGGTVVLDHYEDATELDFMTCLTTRGLSLKHQLHSIQGKNDIALIYAYVVNYSMADMKLRHVDSETSERDGSIAHFLNKVTDHGSILCIRNISSRESYVPLVVRKLDDGFRHGYADVVKLSKERNPDVHDMRAWDQAHHAAFFTFQHHDAEGLLTYLRIEVGCKMLGIIEPKGYRDAKSRAHLNMLQSQFKGSNLDSSSSWTLDWEEVGGQVYTIEVQPGDLVIMPPGTWHQVYTPIRTVATRGHCLMYDTLHLTEAACAYDKKYGPNIMTTIHANVYFNLCGMLVAIFRMDRTTFFSKTIQALCRMVINQNEYMPSLTDETLTREIKQDGETNRICTLARMLARAIVKFHGWDIQDEEYLFQGPDQWMDPGKEIDLTDIVTMFDNSELRRCGPKRFPYATIDEMLVEGWQRVEPGKLTSNIEGEGASVSQTSYHITPVQVAPSPLESGRYPPKYRKFDSGPAKERIDGVPREQNRQQHSTQFGRTIETM</sequence>
<dbReference type="AlphaFoldDB" id="A0A369JGG7"/>
<dbReference type="Proteomes" id="UP000076154">
    <property type="component" value="Unassembled WGS sequence"/>
</dbReference>
<dbReference type="STRING" id="39966.A0A369JGG7"/>
<dbReference type="EMBL" id="LUEZ02000068">
    <property type="protein sequence ID" value="RDB20402.1"/>
    <property type="molecule type" value="Genomic_DNA"/>
</dbReference>
<accession>A0A369JGG7</accession>
<comment type="caution">
    <text evidence="2">The sequence shown here is derived from an EMBL/GenBank/DDBJ whole genome shotgun (WGS) entry which is preliminary data.</text>
</comment>
<dbReference type="Gene3D" id="2.60.120.650">
    <property type="entry name" value="Cupin"/>
    <property type="match status" value="1"/>
</dbReference>
<keyword evidence="3" id="KW-1185">Reference proteome</keyword>
<dbReference type="SUPFAM" id="SSF51197">
    <property type="entry name" value="Clavaminate synthase-like"/>
    <property type="match status" value="1"/>
</dbReference>